<gene>
    <name evidence="1" type="ORF">PROFUN_07505</name>
</gene>
<protein>
    <submittedName>
        <fullName evidence="1">Uncharacterized protein</fullName>
    </submittedName>
</protein>
<dbReference type="Proteomes" id="UP000241769">
    <property type="component" value="Unassembled WGS sequence"/>
</dbReference>
<comment type="caution">
    <text evidence="1">The sequence shown here is derived from an EMBL/GenBank/DDBJ whole genome shotgun (WGS) entry which is preliminary data.</text>
</comment>
<dbReference type="InParanoid" id="A0A2P6NLL4"/>
<reference evidence="1 2" key="1">
    <citation type="journal article" date="2018" name="Genome Biol. Evol.">
        <title>Multiple Roots of Fruiting Body Formation in Amoebozoa.</title>
        <authorList>
            <person name="Hillmann F."/>
            <person name="Forbes G."/>
            <person name="Novohradska S."/>
            <person name="Ferling I."/>
            <person name="Riege K."/>
            <person name="Groth M."/>
            <person name="Westermann M."/>
            <person name="Marz M."/>
            <person name="Spaller T."/>
            <person name="Winckler T."/>
            <person name="Schaap P."/>
            <person name="Glockner G."/>
        </authorList>
    </citation>
    <scope>NUCLEOTIDE SEQUENCE [LARGE SCALE GENOMIC DNA]</scope>
    <source>
        <strain evidence="1 2">Jena</strain>
    </source>
</reference>
<organism evidence="1 2">
    <name type="scientific">Planoprotostelium fungivorum</name>
    <dbReference type="NCBI Taxonomy" id="1890364"/>
    <lineage>
        <taxon>Eukaryota</taxon>
        <taxon>Amoebozoa</taxon>
        <taxon>Evosea</taxon>
        <taxon>Variosea</taxon>
        <taxon>Cavosteliida</taxon>
        <taxon>Cavosteliaceae</taxon>
        <taxon>Planoprotostelium</taxon>
    </lineage>
</organism>
<keyword evidence="2" id="KW-1185">Reference proteome</keyword>
<proteinExistence type="predicted"/>
<dbReference type="EMBL" id="MDYQ01000055">
    <property type="protein sequence ID" value="PRP84851.1"/>
    <property type="molecule type" value="Genomic_DNA"/>
</dbReference>
<accession>A0A2P6NLL4</accession>
<evidence type="ECO:0000313" key="1">
    <source>
        <dbReference type="EMBL" id="PRP84851.1"/>
    </source>
</evidence>
<dbReference type="AlphaFoldDB" id="A0A2P6NLL4"/>
<sequence>MAIDYPDRLFFSLSPTTGSSGLGAAVGVSHTGQLLGQTDFFISWNVDMVTNLTKATRMHQTDYTIPSPRESRKLHRSTRFYFSPETAIQDRLTIIYAAREEKLKTDLQAMRRSMDSMRNTNSIPC</sequence>
<name>A0A2P6NLL4_9EUKA</name>
<evidence type="ECO:0000313" key="2">
    <source>
        <dbReference type="Proteomes" id="UP000241769"/>
    </source>
</evidence>